<evidence type="ECO:0000256" key="5">
    <source>
        <dbReference type="ARBA" id="ARBA00023136"/>
    </source>
</evidence>
<feature type="domain" description="Secretin/TonB short N-terminal" evidence="8">
    <location>
        <begin position="72"/>
        <end position="119"/>
    </location>
</feature>
<evidence type="ECO:0000256" key="1">
    <source>
        <dbReference type="ARBA" id="ARBA00004571"/>
    </source>
</evidence>
<evidence type="ECO:0000256" key="2">
    <source>
        <dbReference type="ARBA" id="ARBA00022448"/>
    </source>
</evidence>
<dbReference type="STRING" id="536979.SAMN04488055_0245"/>
<dbReference type="Pfam" id="PF07715">
    <property type="entry name" value="Plug"/>
    <property type="match status" value="1"/>
</dbReference>
<evidence type="ECO:0000256" key="4">
    <source>
        <dbReference type="ARBA" id="ARBA00022692"/>
    </source>
</evidence>
<evidence type="ECO:0000313" key="10">
    <source>
        <dbReference type="EMBL" id="SIN65632.1"/>
    </source>
</evidence>
<dbReference type="InterPro" id="IPR011662">
    <property type="entry name" value="Secretin/TonB_short_N"/>
</dbReference>
<dbReference type="Proteomes" id="UP000185003">
    <property type="component" value="Unassembled WGS sequence"/>
</dbReference>
<dbReference type="SUPFAM" id="SSF49464">
    <property type="entry name" value="Carboxypeptidase regulatory domain-like"/>
    <property type="match status" value="1"/>
</dbReference>
<gene>
    <name evidence="10" type="ORF">SAMN04488055_0245</name>
</gene>
<dbReference type="InterPro" id="IPR037066">
    <property type="entry name" value="Plug_dom_sf"/>
</dbReference>
<dbReference type="InterPro" id="IPR023996">
    <property type="entry name" value="TonB-dep_OMP_SusC/RagA"/>
</dbReference>
<evidence type="ECO:0000256" key="6">
    <source>
        <dbReference type="ARBA" id="ARBA00023237"/>
    </source>
</evidence>
<dbReference type="OrthoDB" id="9768177at2"/>
<evidence type="ECO:0000259" key="8">
    <source>
        <dbReference type="Pfam" id="PF07660"/>
    </source>
</evidence>
<dbReference type="PROSITE" id="PS52016">
    <property type="entry name" value="TONB_DEPENDENT_REC_3"/>
    <property type="match status" value="1"/>
</dbReference>
<dbReference type="InterPro" id="IPR039426">
    <property type="entry name" value="TonB-dep_rcpt-like"/>
</dbReference>
<dbReference type="EMBL" id="FSRA01000001">
    <property type="protein sequence ID" value="SIN65632.1"/>
    <property type="molecule type" value="Genomic_DNA"/>
</dbReference>
<evidence type="ECO:0000259" key="9">
    <source>
        <dbReference type="Pfam" id="PF07715"/>
    </source>
</evidence>
<evidence type="ECO:0000256" key="3">
    <source>
        <dbReference type="ARBA" id="ARBA00022452"/>
    </source>
</evidence>
<dbReference type="InterPro" id="IPR012910">
    <property type="entry name" value="Plug_dom"/>
</dbReference>
<dbReference type="AlphaFoldDB" id="A0A1N6D4B0"/>
<dbReference type="Gene3D" id="2.60.40.1120">
    <property type="entry name" value="Carboxypeptidase-like, regulatory domain"/>
    <property type="match status" value="1"/>
</dbReference>
<dbReference type="SUPFAM" id="SSF56935">
    <property type="entry name" value="Porins"/>
    <property type="match status" value="1"/>
</dbReference>
<dbReference type="InterPro" id="IPR023997">
    <property type="entry name" value="TonB-dep_OMP_SusC/RagA_CS"/>
</dbReference>
<comment type="subcellular location">
    <subcellularLocation>
        <location evidence="1 7">Cell outer membrane</location>
        <topology evidence="1 7">Multi-pass membrane protein</topology>
    </subcellularLocation>
</comment>
<accession>A0A1N6D4B0</accession>
<dbReference type="RefSeq" id="WP_074237357.1">
    <property type="nucleotide sequence ID" value="NZ_FSRA01000001.1"/>
</dbReference>
<keyword evidence="6 7" id="KW-0998">Cell outer membrane</keyword>
<evidence type="ECO:0000256" key="7">
    <source>
        <dbReference type="PROSITE-ProRule" id="PRU01360"/>
    </source>
</evidence>
<dbReference type="Gene3D" id="2.170.130.10">
    <property type="entry name" value="TonB-dependent receptor, plug domain"/>
    <property type="match status" value="1"/>
</dbReference>
<dbReference type="Pfam" id="PF07660">
    <property type="entry name" value="STN"/>
    <property type="match status" value="1"/>
</dbReference>
<keyword evidence="4 7" id="KW-0812">Transmembrane</keyword>
<proteinExistence type="inferred from homology"/>
<name>A0A1N6D4B0_9BACT</name>
<feature type="domain" description="TonB-dependent receptor plug" evidence="9">
    <location>
        <begin position="220"/>
        <end position="356"/>
    </location>
</feature>
<sequence length="1194" mass="134773">MGKEREYLPCHQRRWPRLLFIVKLKALLILALCFQLSAKVHSQDKVTLKMEHASLEQVIWEIQKHTRFVFMYGTKEIEKVNDLTLNVTGESVDQILEKCLRNTDLVYKISGNAIVIKRKDSKKTGPIKGIVKNKKGQPLPGVTILLKGTEIKAFTDKDGMFGLSVPDGVKAELVFSFIGMQRRSITYAKYDENEPVEIVLEDEIKVVDEVVVTGFQTIRKMEMVGSANTIRREDLFFNGTNTIEQMLQGKLPGLLVLNNSGLVGPRQKVRIRGTSTLLGNQEPVWVVDGIIQEDPIPFKAQELDSYGAITQDNFDMIRTFIGNSISWLNPNDIEDITILKDASATVLYGVKAANGVILITTKKGQKGRVSINYSGNTTVTSRLTYDKMNLMNSKERIDVSREIYDKRLYGARYTEKVGYENAIRRYLNKEISYAEFDSEVKRLETVNTDWFDLLFQQPVSYNHSLNVSGGSDLVRYYASLSTNKTKGAAKGNESGSNTASINLDAQLNRKLLLSMRLNGNVTKTEGFYRVDPYTYASTSSRAIPAFDDAGGLFFYEKGSSSYKYNVLNELANTGNKNDTRNFNAYLNLKYDVFKGLRFESIIGFASSNAVGESFASERSNYIAATFRGYDYGKYAPGETEYKASRLPHGGELNTTEARTSTINWRNSLSYNQVLGKHRLSFLLGEESRSTKVDGTSGTVFGYFPDRGKNVTFPPPTVTQGGTIYPNGLYNGYITSRITDRKSNFLSVYGSGTYSYLERYVATGSIRWDASNRFGQNTQNRFLPVWSAGVRWNVHNEDWMKNQHLISELNFRATYGWQGNVAENFGPELIAQIPYTPIEYYSGEFALQIKSLPYADLRWEKTKTVNMGLDLGIIKNRFMLSFEYYRKKSEDVIVYKEVPSEYGVKTMPVNGGNMLNQGLELQLSGTALRTKNWLWTLTLNTSRNINRVETPFPTATWWNGAVSGTLNKIGYPVSAFWAFQYKGPNPQTGVPEFVMPTAAENPKAITDVTEYMKYMGKFEPDFYGGISTLLRYKTFSLSTAFNVNIGGKKFLYNMFQSNFLPSAYENLPKEFVNRWKKPGDEKFTSIPTMPSMKADGTQNVLYFPSGYVGYPWTMYNNSDARVVNASFLRCNNISLSYNLQEKLLAHLFMKNLALSVSVSNPFIIVSKEFKGMDPEVATGNQPITKTWSLGLNASF</sequence>
<keyword evidence="2 7" id="KW-0813">Transport</keyword>
<dbReference type="NCBIfam" id="TIGR04056">
    <property type="entry name" value="OMP_RagA_SusC"/>
    <property type="match status" value="1"/>
</dbReference>
<dbReference type="NCBIfam" id="TIGR04057">
    <property type="entry name" value="SusC_RagA_signa"/>
    <property type="match status" value="1"/>
</dbReference>
<keyword evidence="3 7" id="KW-1134">Transmembrane beta strand</keyword>
<keyword evidence="11" id="KW-1185">Reference proteome</keyword>
<dbReference type="Gene3D" id="2.40.170.20">
    <property type="entry name" value="TonB-dependent receptor, beta-barrel domain"/>
    <property type="match status" value="1"/>
</dbReference>
<evidence type="ECO:0000313" key="11">
    <source>
        <dbReference type="Proteomes" id="UP000185003"/>
    </source>
</evidence>
<protein>
    <submittedName>
        <fullName evidence="10">TonB-linked outer membrane protein, SusC/RagA family</fullName>
    </submittedName>
</protein>
<dbReference type="Pfam" id="PF13715">
    <property type="entry name" value="CarbopepD_reg_2"/>
    <property type="match status" value="1"/>
</dbReference>
<dbReference type="GO" id="GO:0009279">
    <property type="term" value="C:cell outer membrane"/>
    <property type="evidence" value="ECO:0007669"/>
    <property type="project" value="UniProtKB-SubCell"/>
</dbReference>
<dbReference type="InterPro" id="IPR036942">
    <property type="entry name" value="Beta-barrel_TonB_sf"/>
</dbReference>
<dbReference type="InterPro" id="IPR008969">
    <property type="entry name" value="CarboxyPept-like_regulatory"/>
</dbReference>
<comment type="similarity">
    <text evidence="7">Belongs to the TonB-dependent receptor family.</text>
</comment>
<organism evidence="10 11">
    <name type="scientific">Chitinophaga niabensis</name>
    <dbReference type="NCBI Taxonomy" id="536979"/>
    <lineage>
        <taxon>Bacteria</taxon>
        <taxon>Pseudomonadati</taxon>
        <taxon>Bacteroidota</taxon>
        <taxon>Chitinophagia</taxon>
        <taxon>Chitinophagales</taxon>
        <taxon>Chitinophagaceae</taxon>
        <taxon>Chitinophaga</taxon>
    </lineage>
</organism>
<reference evidence="10 11" key="1">
    <citation type="submission" date="2016-11" db="EMBL/GenBank/DDBJ databases">
        <authorList>
            <person name="Jaros S."/>
            <person name="Januszkiewicz K."/>
            <person name="Wedrychowicz H."/>
        </authorList>
    </citation>
    <scope>NUCLEOTIDE SEQUENCE [LARGE SCALE GENOMIC DNA]</scope>
    <source>
        <strain evidence="10 11">DSM 24787</strain>
    </source>
</reference>
<keyword evidence="5 7" id="KW-0472">Membrane</keyword>